<organism evidence="3 4">
    <name type="scientific">Lachnospira eligens (strain ATCC 27750 / DSM 3376 / VPI C15-48 / C15-B4)</name>
    <name type="common">Eubacterium eligens</name>
    <dbReference type="NCBI Taxonomy" id="515620"/>
    <lineage>
        <taxon>Bacteria</taxon>
        <taxon>Bacillati</taxon>
        <taxon>Bacillota</taxon>
        <taxon>Clostridia</taxon>
        <taxon>Lachnospirales</taxon>
        <taxon>Lachnospiraceae</taxon>
        <taxon>Lachnospira</taxon>
    </lineage>
</organism>
<dbReference type="KEGG" id="eel:EUBELI_01654"/>
<dbReference type="Proteomes" id="UP000001476">
    <property type="component" value="Chromosome"/>
</dbReference>
<dbReference type="PROSITE" id="PS50104">
    <property type="entry name" value="TIR"/>
    <property type="match status" value="1"/>
</dbReference>
<dbReference type="GO" id="GO:0007165">
    <property type="term" value="P:signal transduction"/>
    <property type="evidence" value="ECO:0007669"/>
    <property type="project" value="InterPro"/>
</dbReference>
<dbReference type="SUPFAM" id="SSF52200">
    <property type="entry name" value="Toll/Interleukin receptor TIR domain"/>
    <property type="match status" value="1"/>
</dbReference>
<feature type="coiled-coil region" evidence="1">
    <location>
        <begin position="537"/>
        <end position="610"/>
    </location>
</feature>
<dbReference type="Pfam" id="PF13676">
    <property type="entry name" value="TIR_2"/>
    <property type="match status" value="1"/>
</dbReference>
<gene>
    <name evidence="3" type="ordered locus">EUBELI_01654</name>
</gene>
<reference evidence="3 4" key="1">
    <citation type="journal article" date="2009" name="Proc. Natl. Acad. Sci. U.S.A.">
        <title>Characterizing a model human gut microbiota composed of members of its two dominant bacterial phyla.</title>
        <authorList>
            <person name="Mahowald M.A."/>
            <person name="Rey F.E."/>
            <person name="Seedorf H."/>
            <person name="Turnbaugh P.J."/>
            <person name="Fulton R.S."/>
            <person name="Wollam A."/>
            <person name="Shah N."/>
            <person name="Wang C."/>
            <person name="Magrini V."/>
            <person name="Wilson R.K."/>
            <person name="Cantarel B.L."/>
            <person name="Coutinho P.M."/>
            <person name="Henrissat B."/>
            <person name="Crock L.W."/>
            <person name="Russell A."/>
            <person name="Verberkmoes N.C."/>
            <person name="Hettich R.L."/>
            <person name="Gordon J.I."/>
        </authorList>
    </citation>
    <scope>NUCLEOTIDE SEQUENCE [LARGE SCALE GENOMIC DNA]</scope>
    <source>
        <strain evidence="4">ATCC 27750 / DSM 3376 / VPI C15-48 / C15-B4</strain>
    </source>
</reference>
<accession>C4Z355</accession>
<evidence type="ECO:0000313" key="4">
    <source>
        <dbReference type="Proteomes" id="UP000001476"/>
    </source>
</evidence>
<dbReference type="AlphaFoldDB" id="C4Z355"/>
<dbReference type="InterPro" id="IPR035897">
    <property type="entry name" value="Toll_tir_struct_dom_sf"/>
</dbReference>
<dbReference type="Gene3D" id="3.40.50.10140">
    <property type="entry name" value="Toll/interleukin-1 receptor homology (TIR) domain"/>
    <property type="match status" value="1"/>
</dbReference>
<dbReference type="eggNOG" id="ENOG502ZAXS">
    <property type="taxonomic scope" value="Bacteria"/>
</dbReference>
<keyword evidence="4" id="KW-1185">Reference proteome</keyword>
<dbReference type="HOGENOM" id="CLU_400503_0_0_9"/>
<proteinExistence type="predicted"/>
<dbReference type="EMBL" id="CP001104">
    <property type="protein sequence ID" value="ACR72645.1"/>
    <property type="molecule type" value="Genomic_DNA"/>
</dbReference>
<sequence>MQMGALKCKMCGSNLEIEDSITVCKCEKCGTSQTVPDIEDDKELKLFERAGRLRFNCDFDKAAGIYNTITDSYPEEAEGYWGLVLCKYGIEYADNASGKKVPVCHRISYDSVMDDEDFELVMENSDSESRAIFREEAKIIEENRKKYIQIAESEQPYDIYISYRAKDDNGDKTAVSEIAGHLYNKLTSAGYRVFLSEAALKGKKRSECEPYIYSALNSANVMLALGTSYDDYNDVWVKNEWNRYLEIAEKNKNKCLIPCYKDVDEYDIPKEFAGLKVCQLGNDDTFNNIMAEIANVVKPESVNQPAPEPEKAEPAEEIELEEIEIIEPVNINKLLDEGFSAISDKNWKKANKLFFQVLDEEPDNSKAYWGQLLVQQECTNAREMADNLYLQVIGNTSDNTYELEIRDRRQEIKDKYPVANLFSEEEYANLFDVHFNYQSGVENTKSAIAANNEHYILSDNELFKRAKQNADAEVAAGIEEFVANVNRHLDEILKNVTEQEQQEIEAARQQETAYFSKLEDAFKKADDMANANLSNSEAEYQKDHDSWEYERDNLEEARQQWVKDVEEKQKEHDEWLAVNGAAIEEWNAKKKEYNDNKQKLEYELKRLQEDKGFIEGFMAGAKAAKKDKEIMNVRIELSRLALPKEPIMPKEPVIPPEPALRREPEKPDYDIMIGRNDVLDTFRSLMA</sequence>
<dbReference type="STRING" id="515620.EUBELI_01654"/>
<evidence type="ECO:0000313" key="3">
    <source>
        <dbReference type="EMBL" id="ACR72645.1"/>
    </source>
</evidence>
<dbReference type="InterPro" id="IPR000157">
    <property type="entry name" value="TIR_dom"/>
</dbReference>
<keyword evidence="1" id="KW-0175">Coiled coil</keyword>
<evidence type="ECO:0000259" key="2">
    <source>
        <dbReference type="PROSITE" id="PS50104"/>
    </source>
</evidence>
<protein>
    <recommendedName>
        <fullName evidence="2">TIR domain-containing protein</fullName>
    </recommendedName>
</protein>
<name>C4Z355_LACE2</name>
<feature type="domain" description="TIR" evidence="2">
    <location>
        <begin position="155"/>
        <end position="301"/>
    </location>
</feature>
<evidence type="ECO:0000256" key="1">
    <source>
        <dbReference type="SAM" id="Coils"/>
    </source>
</evidence>